<keyword evidence="3" id="KW-1185">Reference proteome</keyword>
<dbReference type="AlphaFoldDB" id="A0A517ZM36"/>
<dbReference type="Proteomes" id="UP000319383">
    <property type="component" value="Chromosome"/>
</dbReference>
<dbReference type="PROSITE" id="PS51257">
    <property type="entry name" value="PROKAR_LIPOPROTEIN"/>
    <property type="match status" value="1"/>
</dbReference>
<protein>
    <submittedName>
        <fullName evidence="2">Uncharacterized protein</fullName>
    </submittedName>
</protein>
<sequence length="89" mass="8814">MRIFCLILVSAVLIISGISGISGCGPAGGPPEETLPTDGAANTTDATMDTDAPPGQSEPGQSEPSQSEPGLSEPESEGDAAEPATDSVE</sequence>
<dbReference type="KEGG" id="sdyn:Mal52_20070"/>
<name>A0A517ZM36_9PLAN</name>
<dbReference type="EMBL" id="CP036276">
    <property type="protein sequence ID" value="QDU43531.1"/>
    <property type="molecule type" value="Genomic_DNA"/>
</dbReference>
<evidence type="ECO:0000313" key="3">
    <source>
        <dbReference type="Proteomes" id="UP000319383"/>
    </source>
</evidence>
<feature type="compositionally biased region" description="Low complexity" evidence="1">
    <location>
        <begin position="37"/>
        <end position="73"/>
    </location>
</feature>
<organism evidence="2 3">
    <name type="scientific">Symmachiella dynata</name>
    <dbReference type="NCBI Taxonomy" id="2527995"/>
    <lineage>
        <taxon>Bacteria</taxon>
        <taxon>Pseudomonadati</taxon>
        <taxon>Planctomycetota</taxon>
        <taxon>Planctomycetia</taxon>
        <taxon>Planctomycetales</taxon>
        <taxon>Planctomycetaceae</taxon>
        <taxon>Symmachiella</taxon>
    </lineage>
</organism>
<feature type="region of interest" description="Disordered" evidence="1">
    <location>
        <begin position="20"/>
        <end position="89"/>
    </location>
</feature>
<evidence type="ECO:0000256" key="1">
    <source>
        <dbReference type="SAM" id="MobiDB-lite"/>
    </source>
</evidence>
<gene>
    <name evidence="2" type="ORF">Mal52_20070</name>
</gene>
<reference evidence="2 3" key="1">
    <citation type="submission" date="2019-02" db="EMBL/GenBank/DDBJ databases">
        <title>Deep-cultivation of Planctomycetes and their phenomic and genomic characterization uncovers novel biology.</title>
        <authorList>
            <person name="Wiegand S."/>
            <person name="Jogler M."/>
            <person name="Boedeker C."/>
            <person name="Pinto D."/>
            <person name="Vollmers J."/>
            <person name="Rivas-Marin E."/>
            <person name="Kohn T."/>
            <person name="Peeters S.H."/>
            <person name="Heuer A."/>
            <person name="Rast P."/>
            <person name="Oberbeckmann S."/>
            <person name="Bunk B."/>
            <person name="Jeske O."/>
            <person name="Meyerdierks A."/>
            <person name="Storesund J.E."/>
            <person name="Kallscheuer N."/>
            <person name="Luecker S."/>
            <person name="Lage O.M."/>
            <person name="Pohl T."/>
            <person name="Merkel B.J."/>
            <person name="Hornburger P."/>
            <person name="Mueller R.-W."/>
            <person name="Bruemmer F."/>
            <person name="Labrenz M."/>
            <person name="Spormann A.M."/>
            <person name="Op den Camp H."/>
            <person name="Overmann J."/>
            <person name="Amann R."/>
            <person name="Jetten M.S.M."/>
            <person name="Mascher T."/>
            <person name="Medema M.H."/>
            <person name="Devos D.P."/>
            <person name="Kaster A.-K."/>
            <person name="Ovreas L."/>
            <person name="Rohde M."/>
            <person name="Galperin M.Y."/>
            <person name="Jogler C."/>
        </authorList>
    </citation>
    <scope>NUCLEOTIDE SEQUENCE [LARGE SCALE GENOMIC DNA]</scope>
    <source>
        <strain evidence="2 3">Mal52</strain>
    </source>
</reference>
<proteinExistence type="predicted"/>
<dbReference type="RefSeq" id="WP_145375660.1">
    <property type="nucleotide sequence ID" value="NZ_CP036276.1"/>
</dbReference>
<evidence type="ECO:0000313" key="2">
    <source>
        <dbReference type="EMBL" id="QDU43531.1"/>
    </source>
</evidence>
<accession>A0A517ZM36</accession>